<dbReference type="Gene3D" id="3.30.70.20">
    <property type="match status" value="1"/>
</dbReference>
<evidence type="ECO:0000256" key="7">
    <source>
        <dbReference type="ARBA" id="ARBA00023014"/>
    </source>
</evidence>
<evidence type="ECO:0000313" key="11">
    <source>
        <dbReference type="Proteomes" id="UP000192486"/>
    </source>
</evidence>
<keyword evidence="7 8" id="KW-0411">Iron-sulfur</keyword>
<evidence type="ECO:0000259" key="9">
    <source>
        <dbReference type="PROSITE" id="PS51379"/>
    </source>
</evidence>
<dbReference type="PROSITE" id="PS51379">
    <property type="entry name" value="4FE4S_FER_2"/>
    <property type="match status" value="1"/>
</dbReference>
<evidence type="ECO:0000256" key="1">
    <source>
        <dbReference type="ARBA" id="ARBA00001966"/>
    </source>
</evidence>
<dbReference type="PRINTS" id="PR00352">
    <property type="entry name" value="3FE4SFRDOXIN"/>
</dbReference>
<evidence type="ECO:0000256" key="8">
    <source>
        <dbReference type="RuleBase" id="RU368020"/>
    </source>
</evidence>
<comment type="cofactor">
    <cofactor evidence="1">
        <name>[4Fe-4S] cluster</name>
        <dbReference type="ChEBI" id="CHEBI:49883"/>
    </cofactor>
</comment>
<dbReference type="PANTHER" id="PTHR39163:SF1">
    <property type="entry name" value="FERREDOXIN"/>
    <property type="match status" value="1"/>
</dbReference>
<dbReference type="InterPro" id="IPR001080">
    <property type="entry name" value="3Fe4S_ferredoxin"/>
</dbReference>
<dbReference type="PANTHER" id="PTHR39163">
    <property type="entry name" value="FERREDOXIN"/>
    <property type="match status" value="1"/>
</dbReference>
<keyword evidence="11" id="KW-1185">Reference proteome</keyword>
<dbReference type="InterPro" id="IPR052395">
    <property type="entry name" value="ET_Ferredoxin"/>
</dbReference>
<keyword evidence="3" id="KW-0004">4Fe-4S</keyword>
<dbReference type="InterPro" id="IPR017896">
    <property type="entry name" value="4Fe4S_Fe-S-bd"/>
</dbReference>
<organism evidence="10 11">
    <name type="scientific">Sporosarcina ureae</name>
    <dbReference type="NCBI Taxonomy" id="1571"/>
    <lineage>
        <taxon>Bacteria</taxon>
        <taxon>Bacillati</taxon>
        <taxon>Bacillota</taxon>
        <taxon>Bacilli</taxon>
        <taxon>Bacillales</taxon>
        <taxon>Caryophanaceae</taxon>
        <taxon>Sporosarcina</taxon>
    </lineage>
</organism>
<dbReference type="SUPFAM" id="SSF54862">
    <property type="entry name" value="4Fe-4S ferredoxins"/>
    <property type="match status" value="1"/>
</dbReference>
<protein>
    <recommendedName>
        <fullName evidence="8">Ferredoxin</fullName>
    </recommendedName>
</protein>
<feature type="domain" description="4Fe-4S ferredoxin-type" evidence="9">
    <location>
        <begin position="3"/>
        <end position="31"/>
    </location>
</feature>
<dbReference type="EMBL" id="CP015108">
    <property type="protein sequence ID" value="ARF14673.1"/>
    <property type="molecule type" value="Genomic_DNA"/>
</dbReference>
<evidence type="ECO:0000256" key="5">
    <source>
        <dbReference type="ARBA" id="ARBA00022982"/>
    </source>
</evidence>
<keyword evidence="2 8" id="KW-0813">Transport</keyword>
<evidence type="ECO:0000256" key="2">
    <source>
        <dbReference type="ARBA" id="ARBA00022448"/>
    </source>
</evidence>
<dbReference type="Pfam" id="PF13370">
    <property type="entry name" value="Fer4_13"/>
    <property type="match status" value="1"/>
</dbReference>
<evidence type="ECO:0000313" key="10">
    <source>
        <dbReference type="EMBL" id="ARF14673.1"/>
    </source>
</evidence>
<dbReference type="RefSeq" id="WP_029055029.1">
    <property type="nucleotide sequence ID" value="NZ_CP015108.1"/>
</dbReference>
<gene>
    <name evidence="10" type="ORF">SporoS204_11270</name>
</gene>
<evidence type="ECO:0000256" key="6">
    <source>
        <dbReference type="ARBA" id="ARBA00023004"/>
    </source>
</evidence>
<evidence type="ECO:0000256" key="4">
    <source>
        <dbReference type="ARBA" id="ARBA00022723"/>
    </source>
</evidence>
<evidence type="ECO:0000256" key="3">
    <source>
        <dbReference type="ARBA" id="ARBA00022485"/>
    </source>
</evidence>
<reference evidence="10 11" key="1">
    <citation type="submission" date="2016-04" db="EMBL/GenBank/DDBJ databases">
        <title>Comparative Genomics and Epigenetics of Sporosarcina ureae.</title>
        <authorList>
            <person name="Oliver A.S."/>
            <person name="Cooper K.K."/>
        </authorList>
    </citation>
    <scope>NUCLEOTIDE SEQUENCE [LARGE SCALE GENOMIC DNA]</scope>
    <source>
        <strain evidence="10 11">S204</strain>
    </source>
</reference>
<dbReference type="Proteomes" id="UP000192486">
    <property type="component" value="Chromosome"/>
</dbReference>
<proteinExistence type="predicted"/>
<name>A0ABM6JWL1_SPOUR</name>
<keyword evidence="6 8" id="KW-0408">Iron</keyword>
<accession>A0ABM6JWL1</accession>
<keyword evidence="4 8" id="KW-0479">Metal-binding</keyword>
<sequence length="85" mass="9192">MAKYTIVDQDTCIACGACSGVAPDIYDHTDDGISYVTIDQNEGMVEVPAELHDDVEDAYEGCPSDSIKISDEPFHGNALKYSEAM</sequence>
<keyword evidence="5 8" id="KW-0249">Electron transport</keyword>
<comment type="function">
    <text evidence="8">Ferredoxins are iron-sulfur proteins that transfer electrons in a wide variety of metabolic reactions.</text>
</comment>